<protein>
    <submittedName>
        <fullName evidence="1">Uncharacterized protein</fullName>
    </submittedName>
</protein>
<dbReference type="RefSeq" id="WP_276657778.1">
    <property type="nucleotide sequence ID" value="NZ_SSFD01000094.1"/>
</dbReference>
<reference evidence="1 2" key="1">
    <citation type="submission" date="2018-09" db="EMBL/GenBank/DDBJ databases">
        <title>Metagenome Assembled Genomes from an Advanced Water Purification Facility.</title>
        <authorList>
            <person name="Stamps B.W."/>
            <person name="Spear J.R."/>
        </authorList>
    </citation>
    <scope>NUCLEOTIDE SEQUENCE [LARGE SCALE GENOMIC DNA]</scope>
    <source>
        <strain evidence="1">Bin_27_1</strain>
    </source>
</reference>
<evidence type="ECO:0000313" key="2">
    <source>
        <dbReference type="Proteomes" id="UP000321192"/>
    </source>
</evidence>
<sequence>MVTLVRVSGSRLYVAPEFATDPGAARCGFVAYSTAQPGDIIDSLAAAAPLGSFAFFPPFPVSGLAEFIYRCSAGLDSIDDGKHAVRLIWYSADGTPRNLEVVRARADGRVVDSTRIYLGLIPSGELNRRWGLQIPQAAVVAASGDELLIEADPGLPLALALEIGANLPAAEGEHRVRISFAGADRGLLRVTVIGRSEHLAVLGLDVRFFRALPNEDPDAPLDLQAMRFPLLSHAETHPLALRLDFADPYADDPLYTAHDGGGMPRGELRFAADAPLTSHLATAHSHPLALRAVDGASFVLTRSPVLASPTLELQDFGHYWSPFGSFELSTPGRNGGEQRLLHGLSHHELQIFAGASAGIPGDQLQFARGQPAFDAASLGTSSTLGLSADSNSSLHGFAQTSWARLRRQAGRTAELWLQPEGLQSYAAATGGDELLFRPMRWGVRDAYFPLPPLLGLSGNAGDDRQPLREALEFERTRLAPLRRALLRGAWIDTADVAATDATERRTPQGFAVETDANGWRAVVFARTAPDLAAPAVAFDLRATTTAGAARLEHALSRNRLLLVAPLAALRGDLLLGVAIHVAGWRLDVSPAAGAAPDGEPILLLKYDDRPLRQLVDDPASWTTLGAPDAKVVERLRGWLARLDGDSLLERARRRVDDPSWNGVLVLGASLGLGGLPEQLRGLAAGLPSHLAVDHVGIDLTTIEPGTADTWRSALFGVVDHDDRDVPWRRDGALGMRVPLLKLRFENDQVDRFECRLELDLGELFDVSVGNGRTLALEGRYESRVGADGRTQGTFIFEARDLPPLELADEAPIREVRIDRVRYLTIQGGHQTTARLLVDGSLRFGEFAGLGIDLFGIDELRFADFGIGIRFDLDDGGLSGLKLDIDYSSLRFDLDLFNRNVGRRLGSLLGRFPLKLRGLRVGSGLKLPDLGFLKLGLPHGGGGDFRFGLDFDLDLGSLGALAKRLERFQLKLLLGWKLSWKDVVAGFRIDAGEGAGNLDLGLQGILRLTADHFNLKRESASGGELLILSADGCQLDVLGKRVPSRDNQRFGVYLFGSLSSGGLFERAAWLASYRAAEQGDDGLSVRQLVLGQRIEVKLDGSSANQFGSVRDALAYLDRAQTFDDAAAFARFASSQGTIRYAPERDWFIALNGSFFGLFDLGLLLQDPAPYGVYAAFPAGAPIFSFDLVYQKVADGIGKYRVEVLLPPAARTLDLGAVAVSLGAITIELYTDGGFYVDLGFPQHVDYGRSFVVQGGPFIGKGGLYLGRTPVGGIDESRIPPDYRFPAPLRAQPTFRVGFALRIGLGREFQQGAIRAGLSVSVFGTLEGALVRYSLDGREGTLVRLVGETGIIAEVEGAVDLRLIRARLMLRLYATNGIIVMNGRPVLLFVEAGVTVEIDLEIGRIRIFGRTFSITIHLSFNAHLRFEWALGERDASVPAVALDAAGPAWQAPVLAELLDWTEPRPLTIEVIADVSRSTDRAAPQAQLVLLGYCRRDGDEPPLAALPQALTAWAVWTGRHLLDTGGKRATDVLLDLEKLRQLDHWLAGTPDGVVSDAPGVPAFAALPFELLEAGVATLLRIRVRPLAADAAAGGGADLVALPPALAVGVGGDARDLMTYDELDDAEAQRLFRHLDRQLAAAPTAAPAPADAETVRYSLARRVFRDWCELLVRTTLGELRQQFADRGSAAVSLGELLTRLGRHGRWNELLARTSRQLLAGLRVPAADGAAFVPLLERIGLAVPFPDDDALALELRRSPQAIGDIDIAGDLALDGLAAYKTAIEQAVPAIAIDSVTALPAVRTQPRSFTLPVVAALADRAEALAPFPDGLRAALLARMLDAPAGSWTEPLRWHLWQPLSWRPGAAESPGDELPPGSAHVRLAIAVEMAIERIAVASAAAGTVHARNVYAIAGTSEENRRWLDALLDDRPRAEATLAGAALELLWVDPATGQHHALAAADVAGVVALRTNLSIERRPFTPAVADAEPAAADELYRANAGDLPGFARLLRRAAVVNSGGTFLAFPTATGDVLPAPLFESATGRARLLCVFLLAADRADAVPGVNAAWVGRDALAKLSAPDRHRQLAVTLPSLREGIPLREPGSVLVRVQRPLPSVPADDAAREAVTDAELARRFCLLEFELAGVEPAALLLPFDESLPVNHEKPTPAVGDGAPAQAAAALQYDLMLPLARLAAGDALDDGWPYAATGREFEVRLGWRDLYGNRLSRAPARIWRYTDRYVDPLLPVSAWPGITVALSAGAPGTAELQATIAAGAADAADAPLAIPGSVAARRLAAQLQTALHQLADPGTHLCLVSDFGVIDTPELTRGERETLSELLRNLRLWLLDEGGAAAGELKIARRLSPHDALLLPVTLELELSRDEVAGELLPEIGRVRTPVLLAAGRGQDGDAAQLRAFARALRAAFGPARKLRLALGARMPTQPALWAVDDRAVTFTAATQPPVAFAPPPLSRGPLSATQVPARQFNDDFRGFTTIPLQAVDQDVDALLQRYLAAVERFLSPSTLAALAATTAQPGKSTPFERVVAVKQSLVGSAGERGPLFAELQPVRDSDDARPAELDAAWRELRDACAVDLARFYDVASVLVWELNSSPAHTPTPAGSEPPKVYGRLRLAGSDTSRDGRTLSRGVPLAPGRTHLGVSVIPDKPTGLIDLCAGGDRLVYEITHLERAIDPENGFGDLRASSWLTLIPQDGDAEPLPNIELGRGAGRVLAPAPLRRLPRPPGLLRPDFEPAPSPAAGDFAAQVRDARDWLYRLDVEAEFEPGDEVCLRVAYNAAPRDPGGVATPPETRRLPLLNALIAFEHEAAQLLPEIGATTHGPRFDEACYRFAESAEAVRNAFAALQRAAADAPPPLEDRLVLDAQPTRGTAAARFVDHLDDDRPWPPSMGDRRLLMKFAVVDTGGGVVGDAGGRVGVVSVERGAIVVSADGLANTLPPPHRRRVWLGRLDALRQQSAWAAASVRRNRRLGDAPDGAGALQPYLTRPEFVYRTVEVRLMDAIVPYLRHTRTFAYTPPHPARLPEALADLLRPVFAALPADSPPDLVVQCRLDYENAALADLAALAYAADPAQAFTPEPDAKAMAVAVRIANSAVEPLAEKLARLFDAVTQGEPLARDGAGRRGRAVVHLVVRSGVGEFTNPLIELRRLTLALGNVHD</sequence>
<comment type="caution">
    <text evidence="1">The sequence shown here is derived from an EMBL/GenBank/DDBJ whole genome shotgun (WGS) entry which is preliminary data.</text>
</comment>
<accession>A0A5C7SWK3</accession>
<evidence type="ECO:0000313" key="1">
    <source>
        <dbReference type="EMBL" id="TXH87051.1"/>
    </source>
</evidence>
<name>A0A5C7SWK3_THASP</name>
<dbReference type="EMBL" id="SSFD01000094">
    <property type="protein sequence ID" value="TXH87051.1"/>
    <property type="molecule type" value="Genomic_DNA"/>
</dbReference>
<dbReference type="Proteomes" id="UP000321192">
    <property type="component" value="Unassembled WGS sequence"/>
</dbReference>
<organism evidence="1 2">
    <name type="scientific">Thauera aminoaromatica</name>
    <dbReference type="NCBI Taxonomy" id="164330"/>
    <lineage>
        <taxon>Bacteria</taxon>
        <taxon>Pseudomonadati</taxon>
        <taxon>Pseudomonadota</taxon>
        <taxon>Betaproteobacteria</taxon>
        <taxon>Rhodocyclales</taxon>
        <taxon>Zoogloeaceae</taxon>
        <taxon>Thauera</taxon>
    </lineage>
</organism>
<gene>
    <name evidence="1" type="ORF">E6Q80_06705</name>
</gene>
<proteinExistence type="predicted"/>